<dbReference type="InterPro" id="IPR011701">
    <property type="entry name" value="MFS"/>
</dbReference>
<feature type="region of interest" description="Disordered" evidence="5">
    <location>
        <begin position="276"/>
        <end position="327"/>
    </location>
</feature>
<sequence length="590" mass="64531">MAIATQALPALAATDDNAMHPRLATDDQPAIPGTVHLVDLEGTMRAKHAAGARTHDIVLIPAPSDDGHSFLAPTDFSPDDPLNWSPRRKALSSACMCMYTLMVGIASAAIYSVLEPISEATNLTLNDLNAGTGYLFLLAGWGCLFWQPLALQYGKRPVYLISCLGTMGMCLWGPYTTTNGQWTASKILQGFFGAPIESLCEISVTDIYFTHERGKYLGLYALLLAGSNFFAPIIAGFINDGQNWEWVLYWCAIFCFIGFVFLFFFMEETNYVRHTQGAPVSSTPGTSTPNENSSTKETARGSKEVPSPTDDTTRTASSVFETGAHTHHTNKRRKTYWDKLKLFQEADLHKPNELKGMVYRPLAFLTFPVIFYAGFSYGANLVWFNVLNATASLILGGTYGFSASMVGLSYVSPLVGVIIASWYTGVLGDRFVLHKARKNHGVLEAEHRLWLFTPSLLLIPGGLILWGVGASQGVHWFGCVFAAGVIALTNTIGLQLSVAYCIDSYRALSGEAITTVILVRNTMSFAIGYGITPWVDGMGLQNCFITAGFIGLAQCLTFLLMVKYGKGLRERSVPRYAKYVEEMAKSGMVH</sequence>
<feature type="transmembrane region" description="Helical" evidence="6">
    <location>
        <begin position="544"/>
        <end position="562"/>
    </location>
</feature>
<dbReference type="OrthoDB" id="5215911at2759"/>
<feature type="transmembrane region" description="Helical" evidence="6">
    <location>
        <begin position="474"/>
        <end position="500"/>
    </location>
</feature>
<dbReference type="GO" id="GO:0005886">
    <property type="term" value="C:plasma membrane"/>
    <property type="evidence" value="ECO:0007669"/>
    <property type="project" value="TreeGrafter"/>
</dbReference>
<feature type="transmembrane region" description="Helical" evidence="6">
    <location>
        <begin position="158"/>
        <end position="175"/>
    </location>
</feature>
<feature type="transmembrane region" description="Helical" evidence="6">
    <location>
        <begin position="247"/>
        <end position="266"/>
    </location>
</feature>
<gene>
    <name evidence="7" type="ORF">GTA08_BOTSDO02911</name>
</gene>
<dbReference type="Gene3D" id="1.20.1250.20">
    <property type="entry name" value="MFS general substrate transporter like domains"/>
    <property type="match status" value="1"/>
</dbReference>
<evidence type="ECO:0000256" key="3">
    <source>
        <dbReference type="ARBA" id="ARBA00022989"/>
    </source>
</evidence>
<organism evidence="7 8">
    <name type="scientific">Botryosphaeria dothidea</name>
    <dbReference type="NCBI Taxonomy" id="55169"/>
    <lineage>
        <taxon>Eukaryota</taxon>
        <taxon>Fungi</taxon>
        <taxon>Dikarya</taxon>
        <taxon>Ascomycota</taxon>
        <taxon>Pezizomycotina</taxon>
        <taxon>Dothideomycetes</taxon>
        <taxon>Dothideomycetes incertae sedis</taxon>
        <taxon>Botryosphaeriales</taxon>
        <taxon>Botryosphaeriaceae</taxon>
        <taxon>Botryosphaeria</taxon>
    </lineage>
</organism>
<keyword evidence="3 6" id="KW-1133">Transmembrane helix</keyword>
<feature type="transmembrane region" description="Helical" evidence="6">
    <location>
        <begin position="362"/>
        <end position="386"/>
    </location>
</feature>
<feature type="transmembrane region" description="Helical" evidence="6">
    <location>
        <begin position="449"/>
        <end position="468"/>
    </location>
</feature>
<proteinExistence type="predicted"/>
<dbReference type="FunFam" id="1.20.1250.20:FF:000319">
    <property type="entry name" value="MFS transporter, putative"/>
    <property type="match status" value="1"/>
</dbReference>
<reference evidence="7" key="1">
    <citation type="submission" date="2020-04" db="EMBL/GenBank/DDBJ databases">
        <title>Genome Assembly and Annotation of Botryosphaeria dothidea sdau 11-99, a Latent Pathogen of Apple Fruit Ring Rot in China.</title>
        <authorList>
            <person name="Yu C."/>
            <person name="Diao Y."/>
            <person name="Lu Q."/>
            <person name="Zhao J."/>
            <person name="Cui S."/>
            <person name="Peng C."/>
            <person name="He B."/>
            <person name="Liu H."/>
        </authorList>
    </citation>
    <scope>NUCLEOTIDE SEQUENCE [LARGE SCALE GENOMIC DNA]</scope>
    <source>
        <strain evidence="7">Sdau11-99</strain>
    </source>
</reference>
<feature type="compositionally biased region" description="Polar residues" evidence="5">
    <location>
        <begin position="278"/>
        <end position="296"/>
    </location>
</feature>
<feature type="transmembrane region" description="Helical" evidence="6">
    <location>
        <begin position="512"/>
        <end position="532"/>
    </location>
</feature>
<dbReference type="AlphaFoldDB" id="A0A8H4NB33"/>
<name>A0A8H4NB33_9PEZI</name>
<dbReference type="InterPro" id="IPR036259">
    <property type="entry name" value="MFS_trans_sf"/>
</dbReference>
<accession>A0A8H4NB33</accession>
<comment type="caution">
    <text evidence="7">The sequence shown here is derived from an EMBL/GenBank/DDBJ whole genome shotgun (WGS) entry which is preliminary data.</text>
</comment>
<feature type="transmembrane region" description="Helical" evidence="6">
    <location>
        <begin position="134"/>
        <end position="151"/>
    </location>
</feature>
<comment type="subcellular location">
    <subcellularLocation>
        <location evidence="1">Membrane</location>
        <topology evidence="1">Multi-pass membrane protein</topology>
    </subcellularLocation>
</comment>
<evidence type="ECO:0000256" key="6">
    <source>
        <dbReference type="SAM" id="Phobius"/>
    </source>
</evidence>
<evidence type="ECO:0000313" key="7">
    <source>
        <dbReference type="EMBL" id="KAF4308907.1"/>
    </source>
</evidence>
<protein>
    <submittedName>
        <fullName evidence="7">Mfs general substrate transporter</fullName>
    </submittedName>
</protein>
<feature type="transmembrane region" description="Helical" evidence="6">
    <location>
        <begin position="90"/>
        <end position="114"/>
    </location>
</feature>
<dbReference type="EMBL" id="WWBZ02000016">
    <property type="protein sequence ID" value="KAF4308907.1"/>
    <property type="molecule type" value="Genomic_DNA"/>
</dbReference>
<dbReference type="Pfam" id="PF07690">
    <property type="entry name" value="MFS_1"/>
    <property type="match status" value="1"/>
</dbReference>
<feature type="transmembrane region" description="Helical" evidence="6">
    <location>
        <begin position="406"/>
        <end position="428"/>
    </location>
</feature>
<dbReference type="PANTHER" id="PTHR23502:SF30">
    <property type="entry name" value="TRANSPORTER, PUTATIVE (AFU_ORTHOLOGUE AFUA_8G04702)-RELATED"/>
    <property type="match status" value="1"/>
</dbReference>
<dbReference type="SUPFAM" id="SSF103473">
    <property type="entry name" value="MFS general substrate transporter"/>
    <property type="match status" value="1"/>
</dbReference>
<feature type="transmembrane region" description="Helical" evidence="6">
    <location>
        <begin position="187"/>
        <end position="209"/>
    </location>
</feature>
<evidence type="ECO:0000256" key="2">
    <source>
        <dbReference type="ARBA" id="ARBA00022692"/>
    </source>
</evidence>
<dbReference type="Proteomes" id="UP000572817">
    <property type="component" value="Unassembled WGS sequence"/>
</dbReference>
<dbReference type="PANTHER" id="PTHR23502">
    <property type="entry name" value="MAJOR FACILITATOR SUPERFAMILY"/>
    <property type="match status" value="1"/>
</dbReference>
<keyword evidence="4 6" id="KW-0472">Membrane</keyword>
<feature type="transmembrane region" description="Helical" evidence="6">
    <location>
        <begin position="216"/>
        <end position="235"/>
    </location>
</feature>
<evidence type="ECO:0000256" key="4">
    <source>
        <dbReference type="ARBA" id="ARBA00023136"/>
    </source>
</evidence>
<dbReference type="GO" id="GO:0022857">
    <property type="term" value="F:transmembrane transporter activity"/>
    <property type="evidence" value="ECO:0007669"/>
    <property type="project" value="InterPro"/>
</dbReference>
<keyword evidence="2 6" id="KW-0812">Transmembrane</keyword>
<evidence type="ECO:0000313" key="8">
    <source>
        <dbReference type="Proteomes" id="UP000572817"/>
    </source>
</evidence>
<evidence type="ECO:0000256" key="5">
    <source>
        <dbReference type="SAM" id="MobiDB-lite"/>
    </source>
</evidence>
<keyword evidence="8" id="KW-1185">Reference proteome</keyword>
<evidence type="ECO:0000256" key="1">
    <source>
        <dbReference type="ARBA" id="ARBA00004141"/>
    </source>
</evidence>